<feature type="domain" description="DUF3344" evidence="1">
    <location>
        <begin position="40"/>
        <end position="330"/>
    </location>
</feature>
<dbReference type="EMBL" id="CP009528">
    <property type="protein sequence ID" value="AKB54942.1"/>
    <property type="molecule type" value="Genomic_DNA"/>
</dbReference>
<dbReference type="KEGG" id="mby:MSBRM_1944"/>
<evidence type="ECO:0000259" key="1">
    <source>
        <dbReference type="Pfam" id="PF11824"/>
    </source>
</evidence>
<dbReference type="Pfam" id="PF14741">
    <property type="entry name" value="GH114_assoc"/>
    <property type="match status" value="1"/>
</dbReference>
<dbReference type="Proteomes" id="UP000033033">
    <property type="component" value="Chromosome"/>
</dbReference>
<proteinExistence type="predicted"/>
<dbReference type="InterPro" id="IPR049922">
    <property type="entry name" value="GH114_assoc"/>
</dbReference>
<organism evidence="3 4">
    <name type="scientific">Methanosarcina barkeri MS</name>
    <dbReference type="NCBI Taxonomy" id="1434108"/>
    <lineage>
        <taxon>Archaea</taxon>
        <taxon>Methanobacteriati</taxon>
        <taxon>Methanobacteriota</taxon>
        <taxon>Stenosarchaea group</taxon>
        <taxon>Methanomicrobia</taxon>
        <taxon>Methanosarcinales</taxon>
        <taxon>Methanosarcinaceae</taxon>
        <taxon>Methanosarcina</taxon>
    </lineage>
</organism>
<accession>A0A0E3QW81</accession>
<evidence type="ECO:0000313" key="3">
    <source>
        <dbReference type="EMBL" id="AKB54942.1"/>
    </source>
</evidence>
<dbReference type="PATRIC" id="fig|1434108.4.peg.2473"/>
<evidence type="ECO:0000313" key="4">
    <source>
        <dbReference type="Proteomes" id="UP000033033"/>
    </source>
</evidence>
<sequence length="506" mass="56230">MFKMEMLVNKGGTKPLAHMILIGLMVLLFATASPAAADPYLGGIDLTTANGTYGTVTGDLWFDAYPGFDYAYTTPVFLNSTLPCDPDDVAWARLYVDVYIGHMENNYPLKVTTKFDGDGTGGSGYATLGTEIMDTTYTFPYNNGQGPIWINDHCNRVTSDFLIWYDVDDSISSSSVSTRVNVSTPDGTQPLDGRVKMITLVVAYNNQSCKVTHYWVNQGHDTDSYRTDDDGYPYTGNTTFNTSAVYSPGEANLTVLPLASFNGNYTFNNNQQLTWANPHQGSYFEWQSWNVTNLISSGINSYMTYNRNEDDNRPQYSGYFKLPLTLLTVEDESYIYDFSNNTLGRAGTGLLAYKFQTSSLPATVNNDPNNEFSVTEYSKIKYDDGQFQCNIAADDNYAAHRFVFNVSCSNVSNLDAINVTWNGKGLNDAGNGVTVYIWNYNTSAYEQLTTCNDAAEQTLTGEKTANLSNYINGDKLVTILAEQNSKTSREDDSKIYTDYVKLVLKQ</sequence>
<reference evidence="3 4" key="1">
    <citation type="submission" date="2014-07" db="EMBL/GenBank/DDBJ databases">
        <title>Methanogenic archaea and the global carbon cycle.</title>
        <authorList>
            <person name="Henriksen J.R."/>
            <person name="Luke J."/>
            <person name="Reinhart S."/>
            <person name="Benedict M.N."/>
            <person name="Youngblut N.D."/>
            <person name="Metcalf M.E."/>
            <person name="Whitaker R.J."/>
            <person name="Metcalf W.W."/>
        </authorList>
    </citation>
    <scope>NUCLEOTIDE SEQUENCE [LARGE SCALE GENOMIC DNA]</scope>
    <source>
        <strain evidence="3 4">MS</strain>
    </source>
</reference>
<dbReference type="InterPro" id="IPR021779">
    <property type="entry name" value="DUF3344"/>
</dbReference>
<dbReference type="RefSeq" id="WP_048155601.1">
    <property type="nucleotide sequence ID" value="NZ_CP009528.1"/>
</dbReference>
<name>A0A0E3QW81_METBA</name>
<dbReference type="HOGENOM" id="CLU_538211_0_0_2"/>
<keyword evidence="4" id="KW-1185">Reference proteome</keyword>
<gene>
    <name evidence="3" type="ORF">MSBRM_1944</name>
</gene>
<evidence type="ECO:0000259" key="2">
    <source>
        <dbReference type="Pfam" id="PF14741"/>
    </source>
</evidence>
<dbReference type="AlphaFoldDB" id="A0A0E3QW81"/>
<feature type="domain" description="Glycosyl-hydrolase 114-associated" evidence="2">
    <location>
        <begin position="392"/>
        <end position="485"/>
    </location>
</feature>
<protein>
    <submittedName>
        <fullName evidence="3">Cell surface protein</fullName>
    </submittedName>
</protein>
<dbReference type="GeneID" id="24845204"/>
<dbReference type="Pfam" id="PF11824">
    <property type="entry name" value="DUF3344"/>
    <property type="match status" value="1"/>
</dbReference>